<evidence type="ECO:0000313" key="2">
    <source>
        <dbReference type="Proteomes" id="UP000186817"/>
    </source>
</evidence>
<reference evidence="1 2" key="1">
    <citation type="submission" date="2016-02" db="EMBL/GenBank/DDBJ databases">
        <title>Genome analysis of coral dinoflagellate symbionts highlights evolutionary adaptations to a symbiotic lifestyle.</title>
        <authorList>
            <person name="Aranda M."/>
            <person name="Li Y."/>
            <person name="Liew Y.J."/>
            <person name="Baumgarten S."/>
            <person name="Simakov O."/>
            <person name="Wilson M."/>
            <person name="Piel J."/>
            <person name="Ashoor H."/>
            <person name="Bougouffa S."/>
            <person name="Bajic V.B."/>
            <person name="Ryu T."/>
            <person name="Ravasi T."/>
            <person name="Bayer T."/>
            <person name="Micklem G."/>
            <person name="Kim H."/>
            <person name="Bhak J."/>
            <person name="Lajeunesse T.C."/>
            <person name="Voolstra C.R."/>
        </authorList>
    </citation>
    <scope>NUCLEOTIDE SEQUENCE [LARGE SCALE GENOMIC DNA]</scope>
    <source>
        <strain evidence="1 2">CCMP2467</strain>
    </source>
</reference>
<organism evidence="1 2">
    <name type="scientific">Symbiodinium microadriaticum</name>
    <name type="common">Dinoflagellate</name>
    <name type="synonym">Zooxanthella microadriatica</name>
    <dbReference type="NCBI Taxonomy" id="2951"/>
    <lineage>
        <taxon>Eukaryota</taxon>
        <taxon>Sar</taxon>
        <taxon>Alveolata</taxon>
        <taxon>Dinophyceae</taxon>
        <taxon>Suessiales</taxon>
        <taxon>Symbiodiniaceae</taxon>
        <taxon>Symbiodinium</taxon>
    </lineage>
</organism>
<accession>A0A1Q9CWV3</accession>
<name>A0A1Q9CWV3_SYMMI</name>
<proteinExistence type="predicted"/>
<dbReference type="OrthoDB" id="444028at2759"/>
<dbReference type="Proteomes" id="UP000186817">
    <property type="component" value="Unassembled WGS sequence"/>
</dbReference>
<sequence>MLERLKAVLANIGLELNAEKTRIITTASEANIAYIDVNGDMVQALTDIETHMYLGRKIPADLRRCSVVEVAYRINAAWGKFNKFRTRSKMKNRHTHRGYLAKAVNQGHPCCVGNSVVGKGWPDIKGYGFGLEFLWLSTQFGGDSAKEEELSPEESPIWQQAAPSWFAKSGRAVSAHLADGTQAWCLDYFFKVPSPSPFQPIDGCIGRVGDGKGESAAITQAKAFRTSNLPKVKVAREWQRKRSATPALTGQAELLANFQERVVEEYAAHSQATKQGIRASMLDSEFRSSLTQRQLVLIPTGDQAAKDKHDKAVSAPLAGLSSLTQRQLVLIPTGDQAAKDKHDKAVSAPLAGLKQWLHVFLSSLQNSIHSQVELDATTACADSDRPEVRCGVCGTAVERKGLGLRHAVGDRVWCSGYGPRWPAKVDMISFDGAEDREPYCVSFYGENTKAKLMFWGSIKPSRPAKRWQRRFDVAVAAAEGPGK</sequence>
<gene>
    <name evidence="1" type="ORF">AK812_SmicGene31395</name>
</gene>
<dbReference type="AlphaFoldDB" id="A0A1Q9CWV3"/>
<dbReference type="EMBL" id="LSRX01000862">
    <property type="protein sequence ID" value="OLP87387.1"/>
    <property type="molecule type" value="Genomic_DNA"/>
</dbReference>
<protein>
    <submittedName>
        <fullName evidence="1">Uncharacterized protein</fullName>
    </submittedName>
</protein>
<keyword evidence="2" id="KW-1185">Reference proteome</keyword>
<comment type="caution">
    <text evidence="1">The sequence shown here is derived from an EMBL/GenBank/DDBJ whole genome shotgun (WGS) entry which is preliminary data.</text>
</comment>
<evidence type="ECO:0000313" key="1">
    <source>
        <dbReference type="EMBL" id="OLP87387.1"/>
    </source>
</evidence>